<dbReference type="Proteomes" id="UP001066276">
    <property type="component" value="Chromosome 11"/>
</dbReference>
<comment type="caution">
    <text evidence="1">The sequence shown here is derived from an EMBL/GenBank/DDBJ whole genome shotgun (WGS) entry which is preliminary data.</text>
</comment>
<protein>
    <submittedName>
        <fullName evidence="1">Uncharacterized protein</fullName>
    </submittedName>
</protein>
<proteinExistence type="predicted"/>
<gene>
    <name evidence="1" type="ORF">NDU88_001125</name>
</gene>
<dbReference type="AlphaFoldDB" id="A0AAV7L8L1"/>
<keyword evidence="2" id="KW-1185">Reference proteome</keyword>
<reference evidence="1" key="1">
    <citation type="journal article" date="2022" name="bioRxiv">
        <title>Sequencing and chromosome-scale assembly of the giantPleurodeles waltlgenome.</title>
        <authorList>
            <person name="Brown T."/>
            <person name="Elewa A."/>
            <person name="Iarovenko S."/>
            <person name="Subramanian E."/>
            <person name="Araus A.J."/>
            <person name="Petzold A."/>
            <person name="Susuki M."/>
            <person name="Suzuki K.-i.T."/>
            <person name="Hayashi T."/>
            <person name="Toyoda A."/>
            <person name="Oliveira C."/>
            <person name="Osipova E."/>
            <person name="Leigh N.D."/>
            <person name="Simon A."/>
            <person name="Yun M.H."/>
        </authorList>
    </citation>
    <scope>NUCLEOTIDE SEQUENCE</scope>
    <source>
        <strain evidence="1">20211129_DDA</strain>
        <tissue evidence="1">Liver</tissue>
    </source>
</reference>
<dbReference type="EMBL" id="JANPWB010000015">
    <property type="protein sequence ID" value="KAJ1087966.1"/>
    <property type="molecule type" value="Genomic_DNA"/>
</dbReference>
<accession>A0AAV7L8L1</accession>
<sequence length="90" mass="10163">MEHCRRVWTLGRAVKYLSQSRADDLRAYLMPGCPIDCNPERSLGTILRSLGTKALLRRNLGTWGIRVSDIMHVVSLYANEALIYMNDPAA</sequence>
<organism evidence="1 2">
    <name type="scientific">Pleurodeles waltl</name>
    <name type="common">Iberian ribbed newt</name>
    <dbReference type="NCBI Taxonomy" id="8319"/>
    <lineage>
        <taxon>Eukaryota</taxon>
        <taxon>Metazoa</taxon>
        <taxon>Chordata</taxon>
        <taxon>Craniata</taxon>
        <taxon>Vertebrata</taxon>
        <taxon>Euteleostomi</taxon>
        <taxon>Amphibia</taxon>
        <taxon>Batrachia</taxon>
        <taxon>Caudata</taxon>
        <taxon>Salamandroidea</taxon>
        <taxon>Salamandridae</taxon>
        <taxon>Pleurodelinae</taxon>
        <taxon>Pleurodeles</taxon>
    </lineage>
</organism>
<evidence type="ECO:0000313" key="2">
    <source>
        <dbReference type="Proteomes" id="UP001066276"/>
    </source>
</evidence>
<evidence type="ECO:0000313" key="1">
    <source>
        <dbReference type="EMBL" id="KAJ1087966.1"/>
    </source>
</evidence>
<name>A0AAV7L8L1_PLEWA</name>